<reference evidence="19" key="1">
    <citation type="submission" date="2022-10" db="EMBL/GenBank/DDBJ databases">
        <authorList>
            <person name="Chen Y."/>
            <person name="Dougan E. K."/>
            <person name="Chan C."/>
            <person name="Rhodes N."/>
            <person name="Thang M."/>
        </authorList>
    </citation>
    <scope>NUCLEOTIDE SEQUENCE</scope>
</reference>
<dbReference type="Pfam" id="PF02747">
    <property type="entry name" value="PCNA_C"/>
    <property type="match status" value="2"/>
</dbReference>
<dbReference type="OrthoDB" id="534348at2759"/>
<evidence type="ECO:0000256" key="8">
    <source>
        <dbReference type="ARBA" id="ARBA00023125"/>
    </source>
</evidence>
<keyword evidence="7 13" id="KW-0520">NAD</keyword>
<accession>A0A9P1GQZ0</accession>
<evidence type="ECO:0000256" key="9">
    <source>
        <dbReference type="ARBA" id="ARBA00023242"/>
    </source>
</evidence>
<dbReference type="SUPFAM" id="SSF48179">
    <property type="entry name" value="6-phosphogluconate dehydrogenase C-terminal domain-like"/>
    <property type="match status" value="1"/>
</dbReference>
<feature type="binding site" evidence="13">
    <location>
        <position position="155"/>
    </location>
    <ligand>
        <name>NAD(+)</name>
        <dbReference type="ChEBI" id="CHEBI:57540"/>
    </ligand>
</feature>
<feature type="binding site" evidence="12">
    <location>
        <position position="243"/>
    </location>
    <ligand>
        <name>substrate</name>
    </ligand>
</feature>
<evidence type="ECO:0000256" key="16">
    <source>
        <dbReference type="SAM" id="Coils"/>
    </source>
</evidence>
<feature type="binding site" evidence="12">
    <location>
        <position position="407"/>
    </location>
    <ligand>
        <name>substrate</name>
    </ligand>
</feature>
<dbReference type="GO" id="GO:0000271">
    <property type="term" value="P:polysaccharide biosynthetic process"/>
    <property type="evidence" value="ECO:0007669"/>
    <property type="project" value="InterPro"/>
</dbReference>
<dbReference type="FunFam" id="3.40.50.720:FF:000032">
    <property type="entry name" value="UDP-glucose 6-dehydrogenase"/>
    <property type="match status" value="1"/>
</dbReference>
<dbReference type="GO" id="GO:0005634">
    <property type="term" value="C:nucleus"/>
    <property type="evidence" value="ECO:0007669"/>
    <property type="project" value="UniProtKB-SubCell"/>
</dbReference>
<dbReference type="Proteomes" id="UP001152797">
    <property type="component" value="Unassembled WGS sequence"/>
</dbReference>
<dbReference type="CDD" id="cd00577">
    <property type="entry name" value="PCNA"/>
    <property type="match status" value="2"/>
</dbReference>
<dbReference type="InterPro" id="IPR008927">
    <property type="entry name" value="6-PGluconate_DH-like_C_sf"/>
</dbReference>
<dbReference type="PROSITE" id="PS00293">
    <property type="entry name" value="PCNA_2"/>
    <property type="match status" value="2"/>
</dbReference>
<evidence type="ECO:0000256" key="11">
    <source>
        <dbReference type="PIRSR" id="PIRSR500134-1"/>
    </source>
</evidence>
<name>A0A9P1GQZ0_9DINO</name>
<dbReference type="InterPro" id="IPR022659">
    <property type="entry name" value="Pr_cel_nuc_antig_CS"/>
</dbReference>
<dbReference type="EMBL" id="CAMXCT020006758">
    <property type="protein sequence ID" value="CAL1172954.1"/>
    <property type="molecule type" value="Genomic_DNA"/>
</dbReference>
<comment type="function">
    <text evidence="14">This protein is an auxiliary protein of DNA polymerase delta and is involved in the control of eukaryotic DNA replication by increasing the polymerase's processivity during elongation of the leading strand.</text>
</comment>
<evidence type="ECO:0000256" key="4">
    <source>
        <dbReference type="ARBA" id="ARBA00010462"/>
    </source>
</evidence>
<dbReference type="Pfam" id="PF00705">
    <property type="entry name" value="PCNA_N"/>
    <property type="match status" value="2"/>
</dbReference>
<protein>
    <recommendedName>
        <fullName evidence="14">DNA sliding clamp PCNA</fullName>
    </recommendedName>
</protein>
<evidence type="ECO:0000313" key="21">
    <source>
        <dbReference type="Proteomes" id="UP001152797"/>
    </source>
</evidence>
<dbReference type="InterPro" id="IPR046938">
    <property type="entry name" value="DNA_clamp_sf"/>
</dbReference>
<evidence type="ECO:0000313" key="20">
    <source>
        <dbReference type="EMBL" id="CAL1172954.1"/>
    </source>
</evidence>
<dbReference type="InterPro" id="IPR028357">
    <property type="entry name" value="UDPglc_DH_bac"/>
</dbReference>
<evidence type="ECO:0000256" key="12">
    <source>
        <dbReference type="PIRSR" id="PIRSR500134-2"/>
    </source>
</evidence>
<dbReference type="InterPro" id="IPR022649">
    <property type="entry name" value="Pr_cel_nuc_antig_C"/>
</dbReference>
<evidence type="ECO:0000256" key="10">
    <source>
        <dbReference type="ARBA" id="ARBA00047473"/>
    </source>
</evidence>
<feature type="binding site" evidence="13">
    <location>
        <position position="98"/>
    </location>
    <ligand>
        <name>NAD(+)</name>
        <dbReference type="ChEBI" id="CHEBI:57540"/>
    </ligand>
</feature>
<dbReference type="PANTHER" id="PTHR11374">
    <property type="entry name" value="UDP-GLUCOSE DEHYDROGENASE/UDP-MANNAC DEHYDROGENASE"/>
    <property type="match status" value="1"/>
</dbReference>
<dbReference type="InterPro" id="IPR028356">
    <property type="entry name" value="UDPglc_DH_euk"/>
</dbReference>
<dbReference type="InterPro" id="IPR022648">
    <property type="entry name" value="Pr_cel_nuc_antig_N"/>
</dbReference>
<feature type="binding site" evidence="12">
    <location>
        <begin position="189"/>
        <end position="192"/>
    </location>
    <ligand>
        <name>substrate</name>
    </ligand>
</feature>
<dbReference type="HAMAP" id="MF_00317">
    <property type="entry name" value="DNApol_clamp_arch"/>
    <property type="match status" value="2"/>
</dbReference>
<dbReference type="InterPro" id="IPR014027">
    <property type="entry name" value="UDP-Glc/GDP-Man_DH_C"/>
</dbReference>
<keyword evidence="9 14" id="KW-0539">Nucleus</keyword>
<dbReference type="PANTHER" id="PTHR11374:SF3">
    <property type="entry name" value="UDP-GLUCOSE 6-DEHYDROGENASE"/>
    <property type="match status" value="1"/>
</dbReference>
<dbReference type="SUPFAM" id="SSF55979">
    <property type="entry name" value="DNA clamp"/>
    <property type="match status" value="4"/>
</dbReference>
<comment type="catalytic activity">
    <reaction evidence="10">
        <text>UDP-alpha-D-glucose + 2 NAD(+) + H2O = UDP-alpha-D-glucuronate + 2 NADH + 3 H(+)</text>
        <dbReference type="Rhea" id="RHEA:23596"/>
        <dbReference type="ChEBI" id="CHEBI:15377"/>
        <dbReference type="ChEBI" id="CHEBI:15378"/>
        <dbReference type="ChEBI" id="CHEBI:57540"/>
        <dbReference type="ChEBI" id="CHEBI:57945"/>
        <dbReference type="ChEBI" id="CHEBI:58052"/>
        <dbReference type="ChEBI" id="CHEBI:58885"/>
        <dbReference type="EC" id="1.1.1.22"/>
    </reaction>
</comment>
<proteinExistence type="inferred from homology"/>
<dbReference type="Gene3D" id="3.70.10.10">
    <property type="match status" value="2"/>
</dbReference>
<dbReference type="PIRSF" id="PIRSF500134">
    <property type="entry name" value="UDPglc_DH_bac"/>
    <property type="match status" value="1"/>
</dbReference>
<feature type="binding site" evidence="13">
    <location>
        <position position="322"/>
    </location>
    <ligand>
        <name>NAD(+)</name>
        <dbReference type="ChEBI" id="CHEBI:57540"/>
    </ligand>
</feature>
<comment type="subcellular location">
    <subcellularLocation>
        <location evidence="1 14">Nucleus</location>
    </subcellularLocation>
</comment>
<dbReference type="NCBIfam" id="TIGR00590">
    <property type="entry name" value="pcna"/>
    <property type="match status" value="2"/>
</dbReference>
<evidence type="ECO:0000256" key="13">
    <source>
        <dbReference type="PIRSR" id="PIRSR500134-3"/>
    </source>
</evidence>
<keyword evidence="5 15" id="KW-0235">DNA replication</keyword>
<feature type="binding site" evidence="13">
    <location>
        <position position="414"/>
    </location>
    <ligand>
        <name>NAD(+)</name>
        <dbReference type="ChEBI" id="CHEBI:57540"/>
    </ligand>
</feature>
<evidence type="ECO:0000256" key="5">
    <source>
        <dbReference type="ARBA" id="ARBA00022705"/>
    </source>
</evidence>
<dbReference type="EMBL" id="CAMXCT010006758">
    <property type="protein sequence ID" value="CAI4019579.1"/>
    <property type="molecule type" value="Genomic_DNA"/>
</dbReference>
<feature type="binding site" evidence="13">
    <location>
        <position position="48"/>
    </location>
    <ligand>
        <name>NAD(+)</name>
        <dbReference type="ChEBI" id="CHEBI:57540"/>
    </ligand>
</feature>
<evidence type="ECO:0000256" key="14">
    <source>
        <dbReference type="RuleBase" id="RU000641"/>
    </source>
</evidence>
<dbReference type="InterPro" id="IPR000730">
    <property type="entry name" value="Pr_cel_nuc_antig"/>
</dbReference>
<dbReference type="PIRSF" id="PIRSF000124">
    <property type="entry name" value="UDPglc_GDPman_dh"/>
    <property type="match status" value="1"/>
</dbReference>
<feature type="region of interest" description="Disordered" evidence="17">
    <location>
        <begin position="101"/>
        <end position="123"/>
    </location>
</feature>
<reference evidence="20" key="2">
    <citation type="submission" date="2024-04" db="EMBL/GenBank/DDBJ databases">
        <authorList>
            <person name="Chen Y."/>
            <person name="Shah S."/>
            <person name="Dougan E. K."/>
            <person name="Thang M."/>
            <person name="Chan C."/>
        </authorList>
    </citation>
    <scope>NUCLEOTIDE SEQUENCE [LARGE SCALE GENOMIC DNA]</scope>
</reference>
<dbReference type="EMBL" id="CAMXCT030006758">
    <property type="protein sequence ID" value="CAL4806891.1"/>
    <property type="molecule type" value="Genomic_DNA"/>
</dbReference>
<keyword evidence="21" id="KW-1185">Reference proteome</keyword>
<dbReference type="GO" id="GO:0003677">
    <property type="term" value="F:DNA binding"/>
    <property type="evidence" value="ECO:0007669"/>
    <property type="project" value="UniProtKB-KW"/>
</dbReference>
<dbReference type="InterPro" id="IPR017476">
    <property type="entry name" value="UDP-Glc/GDP-Man"/>
</dbReference>
<organism evidence="19">
    <name type="scientific">Cladocopium goreaui</name>
    <dbReference type="NCBI Taxonomy" id="2562237"/>
    <lineage>
        <taxon>Eukaryota</taxon>
        <taxon>Sar</taxon>
        <taxon>Alveolata</taxon>
        <taxon>Dinophyceae</taxon>
        <taxon>Suessiales</taxon>
        <taxon>Symbiodiniaceae</taxon>
        <taxon>Cladocopium</taxon>
    </lineage>
</organism>
<dbReference type="GO" id="GO:0006024">
    <property type="term" value="P:glycosaminoglycan biosynthetic process"/>
    <property type="evidence" value="ECO:0007669"/>
    <property type="project" value="TreeGrafter"/>
</dbReference>
<sequence>MAEHAKLGVRLNRICCIGAGYVGGPTMATIALKCPQLEVVIVDMNEDRIKRWNSDELPIYEPGLTEVVKACRGKNLFFSTDVKKGIEEADIIFASVNTPTKTQGAEGADGADGAKRGGSAGVGKGRAADLRFIESVGRTIAQYANRSKIVIEKSTVPIKTAEAIARVLSANEAAAGGSKNFWILSNPEFLAEGTAMKDLDAPDRVLIGGQDQDAIQVLADVYANWVPRDRILTTNLWSSELSKLVANAMLAQRVSSINSISRLCERTGADVKEVARAIGTDSRIGPKSRPHAITDGYLLKMTLEPWSRMTSVVCSHAFGLAKHLEIMTDGGGSSMLQWALVDLASRRFGLEECAAYWQQVVDMNDYQKIAFTSSRAATGKADFGKIIQSLFNTVTKKKIAVLGFAFKKDTGDVRETPALMVCDMLMKDGAIVHVYDPKVVIEDALTEFKYNDLEVNTNQLIFSKSPQEACDGAHAIVVVTEWDEFKTYDYKNFYDKMMKPAFLFDGRNMLDHAALVDIGFEVHALGKGQIKKSGGQSQIPDFVTRAGSGLLSGATTGDGTSQAGVKRPGRGMDGMAVCREYLLANYERARHRLQERMHSLLVQLRSLSPERASSPVKRRAMKLPTAWGEMKMRHSAAAKSAEEKEVKSMAPKLVEVMRSCKVGDQAGKDQVQKLQREVQSLRAAEAAAAQKVQELQQLLDEGTLDKLRQLQSLEKEVPGLKKRLEELQAASEESEKLREEVQSLREAVAKPNPLDEVPGLRQKVQDLQAAAELSQDEVQSLRTAEAAAARKVQELQQLSAEVPGLHKRIEDLKVELEAKTEQLQQREVLQLAQLQHASLLKKVAESMKDLCKDVNFDCSEKGIEVQCMDSSHVALVSLLLRECAFSEFKCERPVSLGMNIDSLTKILKMTGTNDSLKIRYQNDADTVNFQCEGSDDRLADFDLKLMTFESEHMEIPEQHYKVVARIPSAEFQKICRDLKEFGETIQISGSKEGLKFMVEGDLGSGNVVLKPREGEKPEEKVTLTVHEPVTATFALRYLVNFSKAEKLCGSVELGLGPDAPLLVKYDLESGENGHMKFYLAPKIDAQLQHASLLKKVAESMKDLCKDVNFDCSEKGIEVQCMDSSHVALVSLLLRECAFSEFKCERPVSLGMNIDSLTKILKMTGTNDSLKIRYQNDADTVNFQCEGSDDRLADFDLKLMTIESEHMEIPEQHYKVVARIPSAEFQKICRDLKEFGETIQISGSKEGLKFMVQGDLGSGNVVLKPREGEKPEEKVTLTVHEPVTATFALRYLVNFSKAEKLCGSVELGLGPDAPLLVKYDLESGENGHMKFYLAPKIDE</sequence>
<dbReference type="GO" id="GO:0051287">
    <property type="term" value="F:NAD binding"/>
    <property type="evidence" value="ECO:0007669"/>
    <property type="project" value="InterPro"/>
</dbReference>
<dbReference type="Gene3D" id="3.40.50.720">
    <property type="entry name" value="NAD(P)-binding Rossmann-like Domain"/>
    <property type="match status" value="2"/>
</dbReference>
<evidence type="ECO:0000259" key="18">
    <source>
        <dbReference type="SMART" id="SM00984"/>
    </source>
</evidence>
<evidence type="ECO:0000256" key="1">
    <source>
        <dbReference type="ARBA" id="ARBA00004123"/>
    </source>
</evidence>
<dbReference type="GO" id="GO:0030337">
    <property type="term" value="F:DNA polymerase processivity factor activity"/>
    <property type="evidence" value="ECO:0007669"/>
    <property type="project" value="InterPro"/>
</dbReference>
<dbReference type="SMART" id="SM00984">
    <property type="entry name" value="UDPG_MGDP_dh_C"/>
    <property type="match status" value="1"/>
</dbReference>
<gene>
    <name evidence="19" type="ORF">C1SCF055_LOCUS44073</name>
</gene>
<evidence type="ECO:0000256" key="15">
    <source>
        <dbReference type="RuleBase" id="RU003671"/>
    </source>
</evidence>
<dbReference type="PRINTS" id="PR00339">
    <property type="entry name" value="PCNACYCLIN"/>
</dbReference>
<comment type="similarity">
    <text evidence="3">Belongs to the UDP-glucose/GDP-mannose dehydrogenase family.</text>
</comment>
<feature type="active site" description="Nucleophile" evidence="11">
    <location>
        <position position="314"/>
    </location>
</feature>
<dbReference type="Pfam" id="PF03721">
    <property type="entry name" value="UDPG_MGDP_dh_N"/>
    <property type="match status" value="1"/>
</dbReference>
<evidence type="ECO:0000256" key="6">
    <source>
        <dbReference type="ARBA" id="ARBA00023002"/>
    </source>
</evidence>
<feature type="coiled-coil region" evidence="16">
    <location>
        <begin position="671"/>
        <end position="829"/>
    </location>
</feature>
<dbReference type="SUPFAM" id="SSF52413">
    <property type="entry name" value="UDP-glucose/GDP-mannose dehydrogenase C-terminal domain"/>
    <property type="match status" value="1"/>
</dbReference>
<keyword evidence="6" id="KW-0560">Oxidoreductase</keyword>
<dbReference type="Pfam" id="PF00984">
    <property type="entry name" value="UDPG_MGDP_dh"/>
    <property type="match status" value="1"/>
</dbReference>
<dbReference type="Pfam" id="PF03720">
    <property type="entry name" value="UDPG_MGDP_dh_C"/>
    <property type="match status" value="1"/>
</dbReference>
<dbReference type="GO" id="GO:0003979">
    <property type="term" value="F:UDP-glucose 6-dehydrogenase activity"/>
    <property type="evidence" value="ECO:0007669"/>
    <property type="project" value="UniProtKB-EC"/>
</dbReference>
<dbReference type="GO" id="GO:0006275">
    <property type="term" value="P:regulation of DNA replication"/>
    <property type="evidence" value="ECO:0007669"/>
    <property type="project" value="InterPro"/>
</dbReference>
<evidence type="ECO:0000256" key="17">
    <source>
        <dbReference type="SAM" id="MobiDB-lite"/>
    </source>
</evidence>
<dbReference type="Gene3D" id="1.20.5.100">
    <property type="entry name" value="Cytochrome c1, transmembrane anchor, C-terminal"/>
    <property type="match status" value="1"/>
</dbReference>
<feature type="domain" description="UDP-glucose/GDP-mannose dehydrogenase C-terminal" evidence="18">
    <location>
        <begin position="400"/>
        <end position="512"/>
    </location>
</feature>
<feature type="binding site" evidence="13">
    <location>
        <position position="43"/>
    </location>
    <ligand>
        <name>NAD(+)</name>
        <dbReference type="ChEBI" id="CHEBI:57540"/>
    </ligand>
</feature>
<dbReference type="InterPro" id="IPR014026">
    <property type="entry name" value="UDP-Glc/GDP-Man_DH_dimer"/>
</dbReference>
<evidence type="ECO:0000256" key="3">
    <source>
        <dbReference type="ARBA" id="ARBA00006601"/>
    </source>
</evidence>
<dbReference type="InterPro" id="IPR001732">
    <property type="entry name" value="UDP-Glc/GDP-Man_DH_N"/>
</dbReference>
<evidence type="ECO:0000313" key="19">
    <source>
        <dbReference type="EMBL" id="CAI4019579.1"/>
    </source>
</evidence>
<comment type="pathway">
    <text evidence="2">Nucleotide-sugar biosynthesis; UDP-alpha-D-glucuronate biosynthesis; UDP-alpha-D-glucuronate from UDP-alpha-D-glucose: step 1/1.</text>
</comment>
<feature type="binding site" evidence="13">
    <location>
        <position position="192"/>
    </location>
    <ligand>
        <name>NAD(+)</name>
        <dbReference type="ChEBI" id="CHEBI:57540"/>
    </ligand>
</feature>
<dbReference type="InterPro" id="IPR036220">
    <property type="entry name" value="UDP-Glc/GDP-Man_DH_C_sf"/>
</dbReference>
<evidence type="ECO:0000256" key="7">
    <source>
        <dbReference type="ARBA" id="ARBA00023027"/>
    </source>
</evidence>
<dbReference type="FunFam" id="1.20.5.100:FF:000001">
    <property type="entry name" value="UDP-glucose 6-dehydrogenase"/>
    <property type="match status" value="1"/>
</dbReference>
<evidence type="ECO:0000256" key="2">
    <source>
        <dbReference type="ARBA" id="ARBA00004701"/>
    </source>
</evidence>
<dbReference type="SUPFAM" id="SSF51735">
    <property type="entry name" value="NAD(P)-binding Rossmann-fold domains"/>
    <property type="match status" value="1"/>
</dbReference>
<dbReference type="GO" id="GO:0006260">
    <property type="term" value="P:DNA replication"/>
    <property type="evidence" value="ECO:0007669"/>
    <property type="project" value="UniProtKB-KW"/>
</dbReference>
<comment type="similarity">
    <text evidence="4 15">Belongs to the PCNA family.</text>
</comment>
<dbReference type="FunFam" id="3.70.10.10:FF:000001">
    <property type="entry name" value="Proliferating cell nuclear antigen"/>
    <property type="match status" value="2"/>
</dbReference>
<keyword evidence="16" id="KW-0175">Coiled coil</keyword>
<dbReference type="InterPro" id="IPR036291">
    <property type="entry name" value="NAD(P)-bd_dom_sf"/>
</dbReference>
<comment type="caution">
    <text evidence="19">The sequence shown here is derived from an EMBL/GenBank/DDBJ whole genome shotgun (WGS) entry which is preliminary data.</text>
</comment>
<keyword evidence="8 15" id="KW-0238">DNA-binding</keyword>